<dbReference type="InterPro" id="IPR005225">
    <property type="entry name" value="Small_GTP-bd"/>
</dbReference>
<dbReference type="SMART" id="SM00173">
    <property type="entry name" value="RAS"/>
    <property type="match status" value="1"/>
</dbReference>
<dbReference type="AlphaFoldDB" id="A0A0R3W688"/>
<sequence>LKPGDFWDTAGQERFQSMHPSYYHQAHACVLVFDVTRKITYKNLNNWLLELRKYRPEIPCFCAANKIDTDTEVTNKAFNFAKKNNIPFYFVSAANGTNVVRVFTDAIRAAVAYKENSADPLDQIMEELEVCPRHLFQLIVRYI</sequence>
<evidence type="ECO:0000256" key="1">
    <source>
        <dbReference type="ARBA" id="ARBA00004123"/>
    </source>
</evidence>
<dbReference type="Gene3D" id="3.40.50.300">
    <property type="entry name" value="P-loop containing nucleotide triphosphate hydrolases"/>
    <property type="match status" value="1"/>
</dbReference>
<evidence type="ECO:0000256" key="7">
    <source>
        <dbReference type="ARBA" id="ARBA00023134"/>
    </source>
</evidence>
<comment type="similarity">
    <text evidence="3">Belongs to the small GTPase superfamily. Ran family.</text>
</comment>
<dbReference type="GO" id="GO:0005634">
    <property type="term" value="C:nucleus"/>
    <property type="evidence" value="ECO:0007669"/>
    <property type="project" value="UniProtKB-SubCell"/>
</dbReference>
<dbReference type="GO" id="GO:0003924">
    <property type="term" value="F:GTPase activity"/>
    <property type="evidence" value="ECO:0007669"/>
    <property type="project" value="InterPro"/>
</dbReference>
<dbReference type="NCBIfam" id="TIGR00231">
    <property type="entry name" value="small_GTP"/>
    <property type="match status" value="1"/>
</dbReference>
<evidence type="ECO:0000313" key="9">
    <source>
        <dbReference type="WBParaSite" id="TASK_0000569101-mRNA-1"/>
    </source>
</evidence>
<evidence type="ECO:0000256" key="6">
    <source>
        <dbReference type="ARBA" id="ARBA00022927"/>
    </source>
</evidence>
<dbReference type="SMART" id="SM00174">
    <property type="entry name" value="RHO"/>
    <property type="match status" value="1"/>
</dbReference>
<keyword evidence="5" id="KW-0547">Nucleotide-binding</keyword>
<dbReference type="FunFam" id="3.40.50.300:FF:001447">
    <property type="entry name" value="Ras-related protein Rab-1B"/>
    <property type="match status" value="1"/>
</dbReference>
<evidence type="ECO:0000256" key="5">
    <source>
        <dbReference type="ARBA" id="ARBA00022741"/>
    </source>
</evidence>
<evidence type="ECO:0000256" key="2">
    <source>
        <dbReference type="ARBA" id="ARBA00006270"/>
    </source>
</evidence>
<keyword evidence="4" id="KW-0813">Transport</keyword>
<comment type="subcellular location">
    <subcellularLocation>
        <location evidence="1">Nucleus</location>
    </subcellularLocation>
</comment>
<dbReference type="Pfam" id="PF00071">
    <property type="entry name" value="Ras"/>
    <property type="match status" value="1"/>
</dbReference>
<organism evidence="9">
    <name type="scientific">Taenia asiatica</name>
    <name type="common">Asian tapeworm</name>
    <dbReference type="NCBI Taxonomy" id="60517"/>
    <lineage>
        <taxon>Eukaryota</taxon>
        <taxon>Metazoa</taxon>
        <taxon>Spiralia</taxon>
        <taxon>Lophotrochozoa</taxon>
        <taxon>Platyhelminthes</taxon>
        <taxon>Cestoda</taxon>
        <taxon>Eucestoda</taxon>
        <taxon>Cyclophyllidea</taxon>
        <taxon>Taeniidae</taxon>
        <taxon>Taenia</taxon>
    </lineage>
</organism>
<dbReference type="SUPFAM" id="SSF52540">
    <property type="entry name" value="P-loop containing nucleoside triphosphate hydrolases"/>
    <property type="match status" value="1"/>
</dbReference>
<reference evidence="9" key="1">
    <citation type="submission" date="2017-02" db="UniProtKB">
        <authorList>
            <consortium name="WormBaseParasite"/>
        </authorList>
    </citation>
    <scope>IDENTIFICATION</scope>
</reference>
<proteinExistence type="inferred from homology"/>
<accession>A0A0R3W688</accession>
<dbReference type="WBParaSite" id="TASK_0000569101-mRNA-1">
    <property type="protein sequence ID" value="TASK_0000569101-mRNA-1"/>
    <property type="gene ID" value="TASK_0000569101"/>
</dbReference>
<dbReference type="GO" id="GO:0006913">
    <property type="term" value="P:nucleocytoplasmic transport"/>
    <property type="evidence" value="ECO:0007669"/>
    <property type="project" value="InterPro"/>
</dbReference>
<evidence type="ECO:0000256" key="3">
    <source>
        <dbReference type="ARBA" id="ARBA00008028"/>
    </source>
</evidence>
<dbReference type="InterPro" id="IPR001806">
    <property type="entry name" value="Small_GTPase"/>
</dbReference>
<evidence type="ECO:0000256" key="4">
    <source>
        <dbReference type="ARBA" id="ARBA00022448"/>
    </source>
</evidence>
<dbReference type="STRING" id="60517.A0A0R3W688"/>
<dbReference type="InterPro" id="IPR027417">
    <property type="entry name" value="P-loop_NTPase"/>
</dbReference>
<comment type="similarity">
    <text evidence="2">Belongs to the small GTPase superfamily. Rab family.</text>
</comment>
<dbReference type="GO" id="GO:0005525">
    <property type="term" value="F:GTP binding"/>
    <property type="evidence" value="ECO:0007669"/>
    <property type="project" value="UniProtKB-KW"/>
</dbReference>
<dbReference type="PROSITE" id="PS51419">
    <property type="entry name" value="RAB"/>
    <property type="match status" value="1"/>
</dbReference>
<dbReference type="GO" id="GO:0015031">
    <property type="term" value="P:protein transport"/>
    <property type="evidence" value="ECO:0007669"/>
    <property type="project" value="UniProtKB-KW"/>
</dbReference>
<name>A0A0R3W688_TAEAS</name>
<dbReference type="PANTHER" id="PTHR47978">
    <property type="match status" value="1"/>
</dbReference>
<protein>
    <submittedName>
        <fullName evidence="9">Rab-like protein 2B</fullName>
    </submittedName>
</protein>
<dbReference type="PRINTS" id="PR00627">
    <property type="entry name" value="GTPRANTC4"/>
</dbReference>
<dbReference type="InterPro" id="IPR002041">
    <property type="entry name" value="Ran_GTPase"/>
</dbReference>
<evidence type="ECO:0000256" key="8">
    <source>
        <dbReference type="ARBA" id="ARBA00023242"/>
    </source>
</evidence>
<dbReference type="SMART" id="SM00175">
    <property type="entry name" value="RAB"/>
    <property type="match status" value="1"/>
</dbReference>
<keyword evidence="8" id="KW-0539">Nucleus</keyword>
<keyword evidence="6" id="KW-0653">Protein transport</keyword>
<keyword evidence="7" id="KW-0342">GTP-binding</keyword>